<organism evidence="6 7">
    <name type="scientific">Tectimicrobiota bacterium</name>
    <dbReference type="NCBI Taxonomy" id="2528274"/>
    <lineage>
        <taxon>Bacteria</taxon>
        <taxon>Pseudomonadati</taxon>
        <taxon>Nitrospinota/Tectimicrobiota group</taxon>
        <taxon>Candidatus Tectimicrobiota</taxon>
    </lineage>
</organism>
<dbReference type="InterPro" id="IPR014757">
    <property type="entry name" value="Tscrpt_reg_IclR_C"/>
</dbReference>
<evidence type="ECO:0000313" key="6">
    <source>
        <dbReference type="EMBL" id="MBM3223739.1"/>
    </source>
</evidence>
<evidence type="ECO:0000259" key="5">
    <source>
        <dbReference type="PROSITE" id="PS51078"/>
    </source>
</evidence>
<evidence type="ECO:0000256" key="2">
    <source>
        <dbReference type="ARBA" id="ARBA00023125"/>
    </source>
</evidence>
<dbReference type="InterPro" id="IPR036388">
    <property type="entry name" value="WH-like_DNA-bd_sf"/>
</dbReference>
<dbReference type="SMART" id="SM00346">
    <property type="entry name" value="HTH_ICLR"/>
    <property type="match status" value="1"/>
</dbReference>
<protein>
    <submittedName>
        <fullName evidence="6">IclR family transcriptional regulator</fullName>
    </submittedName>
</protein>
<dbReference type="InterPro" id="IPR036390">
    <property type="entry name" value="WH_DNA-bd_sf"/>
</dbReference>
<dbReference type="PANTHER" id="PTHR30136:SF24">
    <property type="entry name" value="HTH-TYPE TRANSCRIPTIONAL REPRESSOR ALLR"/>
    <property type="match status" value="1"/>
</dbReference>
<gene>
    <name evidence="6" type="ORF">FJZ47_08075</name>
</gene>
<evidence type="ECO:0000259" key="4">
    <source>
        <dbReference type="PROSITE" id="PS51077"/>
    </source>
</evidence>
<evidence type="ECO:0000313" key="7">
    <source>
        <dbReference type="Proteomes" id="UP000712673"/>
    </source>
</evidence>
<feature type="domain" description="HTH iclR-type" evidence="4">
    <location>
        <begin position="9"/>
        <end position="71"/>
    </location>
</feature>
<dbReference type="InterPro" id="IPR029016">
    <property type="entry name" value="GAF-like_dom_sf"/>
</dbReference>
<dbReference type="PANTHER" id="PTHR30136">
    <property type="entry name" value="HELIX-TURN-HELIX TRANSCRIPTIONAL REGULATOR, ICLR FAMILY"/>
    <property type="match status" value="1"/>
</dbReference>
<keyword evidence="2" id="KW-0238">DNA-binding</keyword>
<dbReference type="PROSITE" id="PS51077">
    <property type="entry name" value="HTH_ICLR"/>
    <property type="match status" value="1"/>
</dbReference>
<dbReference type="Pfam" id="PF09339">
    <property type="entry name" value="HTH_IclR"/>
    <property type="match status" value="1"/>
</dbReference>
<dbReference type="Gene3D" id="3.30.450.40">
    <property type="match status" value="1"/>
</dbReference>
<dbReference type="FunFam" id="1.10.10.10:FF:000056">
    <property type="entry name" value="IclR family transcriptional regulator"/>
    <property type="match status" value="1"/>
</dbReference>
<keyword evidence="3" id="KW-0804">Transcription</keyword>
<dbReference type="Pfam" id="PF01614">
    <property type="entry name" value="IclR_C"/>
    <property type="match status" value="1"/>
</dbReference>
<accession>A0A938B283</accession>
<evidence type="ECO:0000256" key="3">
    <source>
        <dbReference type="ARBA" id="ARBA00023163"/>
    </source>
</evidence>
<name>A0A938B283_UNCTE</name>
<keyword evidence="1" id="KW-0805">Transcription regulation</keyword>
<reference evidence="6" key="1">
    <citation type="submission" date="2019-03" db="EMBL/GenBank/DDBJ databases">
        <title>Lake Tanganyika Metagenome-Assembled Genomes (MAGs).</title>
        <authorList>
            <person name="Tran P."/>
        </authorList>
    </citation>
    <scope>NUCLEOTIDE SEQUENCE</scope>
    <source>
        <strain evidence="6">K_DeepCast_65m_m2_066</strain>
    </source>
</reference>
<dbReference type="SUPFAM" id="SSF46785">
    <property type="entry name" value="Winged helix' DNA-binding domain"/>
    <property type="match status" value="1"/>
</dbReference>
<dbReference type="InterPro" id="IPR050707">
    <property type="entry name" value="HTH_MetabolicPath_Reg"/>
</dbReference>
<comment type="caution">
    <text evidence="6">The sequence shown here is derived from an EMBL/GenBank/DDBJ whole genome shotgun (WGS) entry which is preliminary data.</text>
</comment>
<proteinExistence type="predicted"/>
<dbReference type="EMBL" id="VGLS01000191">
    <property type="protein sequence ID" value="MBM3223739.1"/>
    <property type="molecule type" value="Genomic_DNA"/>
</dbReference>
<dbReference type="GO" id="GO:0003677">
    <property type="term" value="F:DNA binding"/>
    <property type="evidence" value="ECO:0007669"/>
    <property type="project" value="UniProtKB-KW"/>
</dbReference>
<dbReference type="PROSITE" id="PS51078">
    <property type="entry name" value="ICLR_ED"/>
    <property type="match status" value="1"/>
</dbReference>
<dbReference type="AlphaFoldDB" id="A0A938B283"/>
<feature type="domain" description="IclR-ED" evidence="5">
    <location>
        <begin position="72"/>
        <end position="267"/>
    </location>
</feature>
<dbReference type="SUPFAM" id="SSF55781">
    <property type="entry name" value="GAF domain-like"/>
    <property type="match status" value="1"/>
</dbReference>
<dbReference type="Gene3D" id="1.10.10.10">
    <property type="entry name" value="Winged helix-like DNA-binding domain superfamily/Winged helix DNA-binding domain"/>
    <property type="match status" value="1"/>
</dbReference>
<sequence length="267" mass="28971">MKDTSAAPATSLVKALHVLLALEQSPAGRGVTEIARELGLPKSAVHRLLVTFQACGFVQQQPTSSRYVLGPVLARLGLRAADLFTPRRVARPLMETLAREVGETVFLGVLCAEHIFIAEKVEHGQVLRIAPELGTRLPLRQTALGQIWLACCPAAQREALLAALPMPPSVVPAERVQAQYRHELSTIAQQGFAVSLETWLPELCCLAVPVWNRRHELIAALAVAVPRSRMPAPQRHDPFAHGSAAAQYPTLLTPLLRTAEQITATVP</sequence>
<dbReference type="Proteomes" id="UP000712673">
    <property type="component" value="Unassembled WGS sequence"/>
</dbReference>
<dbReference type="GO" id="GO:0045892">
    <property type="term" value="P:negative regulation of DNA-templated transcription"/>
    <property type="evidence" value="ECO:0007669"/>
    <property type="project" value="TreeGrafter"/>
</dbReference>
<dbReference type="InterPro" id="IPR005471">
    <property type="entry name" value="Tscrpt_reg_IclR_N"/>
</dbReference>
<dbReference type="GO" id="GO:0003700">
    <property type="term" value="F:DNA-binding transcription factor activity"/>
    <property type="evidence" value="ECO:0007669"/>
    <property type="project" value="TreeGrafter"/>
</dbReference>
<evidence type="ECO:0000256" key="1">
    <source>
        <dbReference type="ARBA" id="ARBA00023015"/>
    </source>
</evidence>